<evidence type="ECO:0000313" key="3">
    <source>
        <dbReference type="Proteomes" id="UP000198781"/>
    </source>
</evidence>
<evidence type="ECO:0000259" key="1">
    <source>
        <dbReference type="Pfam" id="PF18731"/>
    </source>
</evidence>
<dbReference type="EMBL" id="FMZC01000002">
    <property type="protein sequence ID" value="SDC37512.1"/>
    <property type="molecule type" value="Genomic_DNA"/>
</dbReference>
<evidence type="ECO:0000313" key="2">
    <source>
        <dbReference type="EMBL" id="SDC37512.1"/>
    </source>
</evidence>
<sequence>MSDEFRRMWEQQESLRRLMDPLGDMRQLLSCRDDPLKSLGIASATIDFLYQEEERRKLLSDLVDVGGVAKMLRELDQEAKLLSGPLEDEKRLGLLEEHLDLRQSVKVALEAKQSYESLFRLPRASELSRMAHDALTATSIPPAVFGSEESLAAAMARMHSPWLQIEEPFASTKAFSEIVAMGRGIEDLRPFDPVLGDVLRSSLGDWRDWLGVEPELLVDPVLRTGLYVERGLDSNLTDFTPSAFDEGLRIAGLRGLDPSESLDEEEDGLARARVAFEHLQRFEIALRRFIEGAMKAAFGEHWMKRQLPAKMLDAWTEKRDKAIKAGQDEQPLIEYADFSDYKGIIERKDNWNAVFSNIFGRPEDIRESLQRLFPVRIATMHARLITRDDELLLLVETKRVLKAIGSE</sequence>
<dbReference type="RefSeq" id="WP_139160301.1">
    <property type="nucleotide sequence ID" value="NZ_FMZC01000002.1"/>
</dbReference>
<dbReference type="InterPro" id="IPR041650">
    <property type="entry name" value="HEPN_Swt1"/>
</dbReference>
<reference evidence="2 3" key="1">
    <citation type="submission" date="2016-10" db="EMBL/GenBank/DDBJ databases">
        <authorList>
            <person name="de Groot N.N."/>
        </authorList>
    </citation>
    <scope>NUCLEOTIDE SEQUENCE [LARGE SCALE GENOMIC DNA]</scope>
    <source>
        <strain evidence="2 3">DSM 16619</strain>
    </source>
</reference>
<dbReference type="OrthoDB" id="8447818at2"/>
<organism evidence="2 3">
    <name type="scientific">Paracidovorax valerianellae</name>
    <dbReference type="NCBI Taxonomy" id="187868"/>
    <lineage>
        <taxon>Bacteria</taxon>
        <taxon>Pseudomonadati</taxon>
        <taxon>Pseudomonadota</taxon>
        <taxon>Betaproteobacteria</taxon>
        <taxon>Burkholderiales</taxon>
        <taxon>Comamonadaceae</taxon>
        <taxon>Paracidovorax</taxon>
    </lineage>
</organism>
<dbReference type="Pfam" id="PF18731">
    <property type="entry name" value="HEPN_Swt1"/>
    <property type="match status" value="1"/>
</dbReference>
<proteinExistence type="predicted"/>
<gene>
    <name evidence="2" type="ORF">SAMN05192589_10251</name>
</gene>
<keyword evidence="3" id="KW-1185">Reference proteome</keyword>
<protein>
    <recommendedName>
        <fullName evidence="1">Swt1-like HEPN domain-containing protein</fullName>
    </recommendedName>
</protein>
<dbReference type="Proteomes" id="UP000198781">
    <property type="component" value="Unassembled WGS sequence"/>
</dbReference>
<dbReference type="AlphaFoldDB" id="A0A1G6L2H5"/>
<feature type="domain" description="Swt1-like HEPN" evidence="1">
    <location>
        <begin position="279"/>
        <end position="405"/>
    </location>
</feature>
<name>A0A1G6L2H5_9BURK</name>
<accession>A0A1G6L2H5</accession>